<proteinExistence type="predicted"/>
<dbReference type="AlphaFoldDB" id="A0A0M3HL94"/>
<protein>
    <submittedName>
        <fullName evidence="2">COesterase domain-containing protein</fullName>
    </submittedName>
</protein>
<evidence type="ECO:0000313" key="1">
    <source>
        <dbReference type="Proteomes" id="UP000036681"/>
    </source>
</evidence>
<evidence type="ECO:0000313" key="2">
    <source>
        <dbReference type="WBParaSite" id="ALUE_0000228901-mRNA-1"/>
    </source>
</evidence>
<reference evidence="2" key="1">
    <citation type="submission" date="2017-02" db="UniProtKB">
        <authorList>
            <consortium name="WormBaseParasite"/>
        </authorList>
    </citation>
    <scope>IDENTIFICATION</scope>
</reference>
<dbReference type="Proteomes" id="UP000036681">
    <property type="component" value="Unplaced"/>
</dbReference>
<sequence>MLVYSGDLDTVCNFIGGLLFSPSNIDKSGSLVYLVSYKGHSAKHK</sequence>
<accession>A0A0M3HL94</accession>
<dbReference type="WBParaSite" id="ALUE_0000228901-mRNA-1">
    <property type="protein sequence ID" value="ALUE_0000228901-mRNA-1"/>
    <property type="gene ID" value="ALUE_0000228901"/>
</dbReference>
<name>A0A0M3HL94_ASCLU</name>
<keyword evidence="1" id="KW-1185">Reference proteome</keyword>
<organism evidence="1 2">
    <name type="scientific">Ascaris lumbricoides</name>
    <name type="common">Giant roundworm</name>
    <dbReference type="NCBI Taxonomy" id="6252"/>
    <lineage>
        <taxon>Eukaryota</taxon>
        <taxon>Metazoa</taxon>
        <taxon>Ecdysozoa</taxon>
        <taxon>Nematoda</taxon>
        <taxon>Chromadorea</taxon>
        <taxon>Rhabditida</taxon>
        <taxon>Spirurina</taxon>
        <taxon>Ascaridomorpha</taxon>
        <taxon>Ascaridoidea</taxon>
        <taxon>Ascarididae</taxon>
        <taxon>Ascaris</taxon>
    </lineage>
</organism>